<keyword evidence="2" id="KW-1133">Transmembrane helix</keyword>
<keyword evidence="2" id="KW-0812">Transmembrane</keyword>
<feature type="domain" description="Big-1" evidence="3">
    <location>
        <begin position="59"/>
        <end position="135"/>
    </location>
</feature>
<dbReference type="EMBL" id="JBHPBY010000545">
    <property type="protein sequence ID" value="MFC1853602.1"/>
    <property type="molecule type" value="Genomic_DNA"/>
</dbReference>
<dbReference type="SUPFAM" id="SSF49373">
    <property type="entry name" value="Invasin/intimin cell-adhesion fragments"/>
    <property type="match status" value="2"/>
</dbReference>
<dbReference type="Proteomes" id="UP001594351">
    <property type="component" value="Unassembled WGS sequence"/>
</dbReference>
<evidence type="ECO:0000313" key="4">
    <source>
        <dbReference type="EMBL" id="MFC1853602.1"/>
    </source>
</evidence>
<dbReference type="InterPro" id="IPR013783">
    <property type="entry name" value="Ig-like_fold"/>
</dbReference>
<evidence type="ECO:0000256" key="2">
    <source>
        <dbReference type="SAM" id="Phobius"/>
    </source>
</evidence>
<dbReference type="PROSITE" id="PS51257">
    <property type="entry name" value="PROKAR_LIPOPROTEIN"/>
    <property type="match status" value="1"/>
</dbReference>
<gene>
    <name evidence="4" type="ORF">ACFL27_25730</name>
</gene>
<keyword evidence="5" id="KW-1185">Reference proteome</keyword>
<sequence length="376" mass="40683">MDSFYKIWLGVVGVFIGVSVLISACTNPHNVPSEHSNTGTPTQICLDFYAVTGNYILTGDGVSWLELEVRITDCNGNGYPALPVTFSATLGSLDPTSATTDEQGKARVIFTAGCIPGEAVVYAHSTGRAATTNITITGGPPQIVLSRGSYTHDISLYETGILFEATFLCAGTPAQGMILAFWCEYGCFVGGSEVYLETDQNGSATITWFPPAWGTEETLDEISHSAPRSHVITVTYMEAGKMTAYNDTVIVSLYPLQARLYLDGSQSFKEDYYKASTQAQIPVAVSVFYTIDDIRYPVSSIPVSFKAKNDWNSNASVDQVTVRTGNDGSARTYFRTGTQPGQATLSADIDFRSAGNCITQTDNNWQWSDHAVITIE</sequence>
<dbReference type="InterPro" id="IPR003344">
    <property type="entry name" value="Big_1_dom"/>
</dbReference>
<feature type="transmembrane region" description="Helical" evidence="2">
    <location>
        <begin position="7"/>
        <end position="24"/>
    </location>
</feature>
<dbReference type="Gene3D" id="2.60.40.10">
    <property type="entry name" value="Immunoglobulins"/>
    <property type="match status" value="2"/>
</dbReference>
<evidence type="ECO:0000313" key="5">
    <source>
        <dbReference type="Proteomes" id="UP001594351"/>
    </source>
</evidence>
<comment type="caution">
    <text evidence="4">The sequence shown here is derived from an EMBL/GenBank/DDBJ whole genome shotgun (WGS) entry which is preliminary data.</text>
</comment>
<dbReference type="Pfam" id="PF02369">
    <property type="entry name" value="Big_1"/>
    <property type="match status" value="1"/>
</dbReference>
<name>A0ABV6Z580_UNCC1</name>
<keyword evidence="2" id="KW-0472">Membrane</keyword>
<reference evidence="4 5" key="1">
    <citation type="submission" date="2024-09" db="EMBL/GenBank/DDBJ databases">
        <title>Laminarin stimulates single cell rates of sulfate reduction while oxygen inhibits transcriptomic activity in coastal marine sediment.</title>
        <authorList>
            <person name="Lindsay M."/>
            <person name="Orcutt B."/>
            <person name="Emerson D."/>
            <person name="Stepanauskas R."/>
            <person name="D'Angelo T."/>
        </authorList>
    </citation>
    <scope>NUCLEOTIDE SEQUENCE [LARGE SCALE GENOMIC DNA]</scope>
    <source>
        <strain evidence="4">SAG AM-311-K15</strain>
    </source>
</reference>
<protein>
    <submittedName>
        <fullName evidence="4">Ig-like domain-containing protein</fullName>
    </submittedName>
</protein>
<dbReference type="InterPro" id="IPR008964">
    <property type="entry name" value="Invasin/intimin_cell_adhesion"/>
</dbReference>
<evidence type="ECO:0000256" key="1">
    <source>
        <dbReference type="ARBA" id="ARBA00010116"/>
    </source>
</evidence>
<evidence type="ECO:0000259" key="3">
    <source>
        <dbReference type="Pfam" id="PF02369"/>
    </source>
</evidence>
<comment type="similarity">
    <text evidence="1">Belongs to the intimin/invasin family.</text>
</comment>
<organism evidence="4 5">
    <name type="scientific">candidate division CSSED10-310 bacterium</name>
    <dbReference type="NCBI Taxonomy" id="2855610"/>
    <lineage>
        <taxon>Bacteria</taxon>
        <taxon>Bacteria division CSSED10-310</taxon>
    </lineage>
</organism>
<accession>A0ABV6Z580</accession>
<proteinExistence type="inferred from homology"/>